<name>A0A2P8CAP5_9BACT</name>
<evidence type="ECO:0000259" key="5">
    <source>
        <dbReference type="PROSITE" id="PS01124"/>
    </source>
</evidence>
<dbReference type="PROSITE" id="PS01124">
    <property type="entry name" value="HTH_ARAC_FAMILY_2"/>
    <property type="match status" value="1"/>
</dbReference>
<dbReference type="InterPro" id="IPR018060">
    <property type="entry name" value="HTH_AraC"/>
</dbReference>
<dbReference type="InterPro" id="IPR020449">
    <property type="entry name" value="Tscrpt_reg_AraC-type_HTH"/>
</dbReference>
<dbReference type="Gene3D" id="1.10.10.60">
    <property type="entry name" value="Homeodomain-like"/>
    <property type="match status" value="1"/>
</dbReference>
<dbReference type="EMBL" id="PYGC01000007">
    <property type="protein sequence ID" value="PSK82015.1"/>
    <property type="molecule type" value="Genomic_DNA"/>
</dbReference>
<dbReference type="Proteomes" id="UP000240621">
    <property type="component" value="Unassembled WGS sequence"/>
</dbReference>
<keyword evidence="2" id="KW-0238">DNA-binding</keyword>
<evidence type="ECO:0000313" key="6">
    <source>
        <dbReference type="EMBL" id="GET22609.1"/>
    </source>
</evidence>
<keyword evidence="4" id="KW-0812">Transmembrane</keyword>
<evidence type="ECO:0000256" key="4">
    <source>
        <dbReference type="SAM" id="Phobius"/>
    </source>
</evidence>
<dbReference type="PANTHER" id="PTHR43280:SF2">
    <property type="entry name" value="HTH-TYPE TRANSCRIPTIONAL REGULATOR EXSA"/>
    <property type="match status" value="1"/>
</dbReference>
<keyword evidence="4" id="KW-1133">Transmembrane helix</keyword>
<organism evidence="7 8">
    <name type="scientific">Prolixibacter denitrificans</name>
    <dbReference type="NCBI Taxonomy" id="1541063"/>
    <lineage>
        <taxon>Bacteria</taxon>
        <taxon>Pseudomonadati</taxon>
        <taxon>Bacteroidota</taxon>
        <taxon>Bacteroidia</taxon>
        <taxon>Marinilabiliales</taxon>
        <taxon>Prolixibacteraceae</taxon>
        <taxon>Prolixibacter</taxon>
    </lineage>
</organism>
<proteinExistence type="predicted"/>
<evidence type="ECO:0000256" key="3">
    <source>
        <dbReference type="ARBA" id="ARBA00023163"/>
    </source>
</evidence>
<dbReference type="EMBL" id="BLAU01000001">
    <property type="protein sequence ID" value="GET22609.1"/>
    <property type="molecule type" value="Genomic_DNA"/>
</dbReference>
<evidence type="ECO:0000313" key="7">
    <source>
        <dbReference type="EMBL" id="PSK82015.1"/>
    </source>
</evidence>
<dbReference type="InterPro" id="IPR009057">
    <property type="entry name" value="Homeodomain-like_sf"/>
</dbReference>
<sequence>MDSHYHDMNQLFLQRLTEITEENLTNEHFNVDDLASAMNMSHTKLYRKLKSLSHHTISQFIREIRLRKAQEILLNEDVTASEIAYRTGFGSPTYFNKCFHEYYGYSPLEFKKREIQKRYGFVSFLSRKLKSKIHYFLIIIALAIIAALFFFALINHDNSDPEKSHSHNKVIISSKGFNRYPEANTTCLIR</sequence>
<evidence type="ECO:0000313" key="9">
    <source>
        <dbReference type="Proteomes" id="UP000396862"/>
    </source>
</evidence>
<feature type="domain" description="HTH araC/xylS-type" evidence="5">
    <location>
        <begin position="14"/>
        <end position="113"/>
    </location>
</feature>
<feature type="transmembrane region" description="Helical" evidence="4">
    <location>
        <begin position="133"/>
        <end position="154"/>
    </location>
</feature>
<keyword evidence="1" id="KW-0805">Transcription regulation</keyword>
<dbReference type="RefSeq" id="WP_106542813.1">
    <property type="nucleotide sequence ID" value="NZ_BLAU01000001.1"/>
</dbReference>
<dbReference type="Pfam" id="PF12833">
    <property type="entry name" value="HTH_18"/>
    <property type="match status" value="1"/>
</dbReference>
<keyword evidence="4" id="KW-0472">Membrane</keyword>
<reference evidence="6 9" key="2">
    <citation type="submission" date="2019-10" db="EMBL/GenBank/DDBJ databases">
        <title>Prolixibacter strains distinguished by the presence of nitrate reductase genes were adept at nitrate-dependent anaerobic corrosion of metallic iron and carbon steel.</title>
        <authorList>
            <person name="Iino T."/>
            <person name="Shono N."/>
            <person name="Ito K."/>
            <person name="Nakamura R."/>
            <person name="Sueoka K."/>
            <person name="Harayama S."/>
            <person name="Ohkuma M."/>
        </authorList>
    </citation>
    <scope>NUCLEOTIDE SEQUENCE [LARGE SCALE GENOMIC DNA]</scope>
    <source>
        <strain evidence="6 9">MIC1-1</strain>
    </source>
</reference>
<dbReference type="GO" id="GO:0003700">
    <property type="term" value="F:DNA-binding transcription factor activity"/>
    <property type="evidence" value="ECO:0007669"/>
    <property type="project" value="InterPro"/>
</dbReference>
<protein>
    <submittedName>
        <fullName evidence="7">Helix-turn-helix protein</fullName>
    </submittedName>
</protein>
<dbReference type="SMART" id="SM00342">
    <property type="entry name" value="HTH_ARAC"/>
    <property type="match status" value="1"/>
</dbReference>
<dbReference type="OrthoDB" id="1116352at2"/>
<dbReference type="AlphaFoldDB" id="A0A2P8CAP5"/>
<keyword evidence="3" id="KW-0804">Transcription</keyword>
<dbReference type="GO" id="GO:0043565">
    <property type="term" value="F:sequence-specific DNA binding"/>
    <property type="evidence" value="ECO:0007669"/>
    <property type="project" value="InterPro"/>
</dbReference>
<accession>A0A2P8CAP5</accession>
<dbReference type="PANTHER" id="PTHR43280">
    <property type="entry name" value="ARAC-FAMILY TRANSCRIPTIONAL REGULATOR"/>
    <property type="match status" value="1"/>
</dbReference>
<dbReference type="SUPFAM" id="SSF46689">
    <property type="entry name" value="Homeodomain-like"/>
    <property type="match status" value="1"/>
</dbReference>
<evidence type="ECO:0000313" key="8">
    <source>
        <dbReference type="Proteomes" id="UP000240621"/>
    </source>
</evidence>
<dbReference type="Proteomes" id="UP000396862">
    <property type="component" value="Unassembled WGS sequence"/>
</dbReference>
<evidence type="ECO:0000256" key="1">
    <source>
        <dbReference type="ARBA" id="ARBA00023015"/>
    </source>
</evidence>
<evidence type="ECO:0000256" key="2">
    <source>
        <dbReference type="ARBA" id="ARBA00023125"/>
    </source>
</evidence>
<dbReference type="PRINTS" id="PR00032">
    <property type="entry name" value="HTHARAC"/>
</dbReference>
<keyword evidence="9" id="KW-1185">Reference proteome</keyword>
<reference evidence="7 8" key="1">
    <citation type="submission" date="2018-03" db="EMBL/GenBank/DDBJ databases">
        <title>Genomic Encyclopedia of Archaeal and Bacterial Type Strains, Phase II (KMG-II): from individual species to whole genera.</title>
        <authorList>
            <person name="Goeker M."/>
        </authorList>
    </citation>
    <scope>NUCLEOTIDE SEQUENCE [LARGE SCALE GENOMIC DNA]</scope>
    <source>
        <strain evidence="7 8">DSM 27267</strain>
    </source>
</reference>
<comment type="caution">
    <text evidence="7">The sequence shown here is derived from an EMBL/GenBank/DDBJ whole genome shotgun (WGS) entry which is preliminary data.</text>
</comment>
<gene>
    <name evidence="7" type="ORF">CLV93_107129</name>
    <name evidence="6" type="ORF">JCM18694_28550</name>
</gene>